<keyword evidence="11" id="KW-1185">Reference proteome</keyword>
<protein>
    <recommendedName>
        <fullName evidence="12">NADH dehydrogenase [ubiquinone] 1 alpha subcomplex subunit 6</fullName>
    </recommendedName>
</protein>
<proteinExistence type="inferred from homology"/>
<feature type="region of interest" description="Disordered" evidence="9">
    <location>
        <begin position="532"/>
        <end position="553"/>
    </location>
</feature>
<comment type="caution">
    <text evidence="10">The sequence shown here is derived from an EMBL/GenBank/DDBJ whole genome shotgun (WGS) entry which is preliminary data.</text>
</comment>
<reference evidence="10" key="1">
    <citation type="submission" date="2021-05" db="EMBL/GenBank/DDBJ databases">
        <title>The genome of the haptophyte Pavlova lutheri (Diacronema luteri, Pavlovales) - a model for lipid biosynthesis in eukaryotic algae.</title>
        <authorList>
            <person name="Hulatt C.J."/>
            <person name="Posewitz M.C."/>
        </authorList>
    </citation>
    <scope>NUCLEOTIDE SEQUENCE</scope>
    <source>
        <strain evidence="10">NIVA-4/92</strain>
    </source>
</reference>
<evidence type="ECO:0000256" key="8">
    <source>
        <dbReference type="ARBA" id="ARBA00023136"/>
    </source>
</evidence>
<keyword evidence="6" id="KW-0249">Electron transport</keyword>
<evidence type="ECO:0000256" key="6">
    <source>
        <dbReference type="ARBA" id="ARBA00022982"/>
    </source>
</evidence>
<comment type="subcellular location">
    <subcellularLocation>
        <location evidence="1">Mitochondrion inner membrane</location>
        <topology evidence="1">Peripheral membrane protein</topology>
        <orientation evidence="1">Matrix side</orientation>
    </subcellularLocation>
</comment>
<evidence type="ECO:0000313" key="10">
    <source>
        <dbReference type="EMBL" id="KAG8460982.1"/>
    </source>
</evidence>
<organism evidence="10 11">
    <name type="scientific">Diacronema lutheri</name>
    <name type="common">Unicellular marine alga</name>
    <name type="synonym">Monochrysis lutheri</name>
    <dbReference type="NCBI Taxonomy" id="2081491"/>
    <lineage>
        <taxon>Eukaryota</taxon>
        <taxon>Haptista</taxon>
        <taxon>Haptophyta</taxon>
        <taxon>Pavlovophyceae</taxon>
        <taxon>Pavlovales</taxon>
        <taxon>Pavlovaceae</taxon>
        <taxon>Diacronema</taxon>
    </lineage>
</organism>
<keyword evidence="3" id="KW-0813">Transport</keyword>
<dbReference type="Proteomes" id="UP000751190">
    <property type="component" value="Unassembled WGS sequence"/>
</dbReference>
<dbReference type="InterPro" id="IPR016488">
    <property type="entry name" value="NADH_Ub_cplx-1_asu_su-6"/>
</dbReference>
<dbReference type="CDD" id="cd20266">
    <property type="entry name" value="Complex1_LYR_NDUFA6_LYRM6"/>
    <property type="match status" value="1"/>
</dbReference>
<accession>A0A8J5XHA2</accession>
<evidence type="ECO:0000256" key="5">
    <source>
        <dbReference type="ARBA" id="ARBA00022792"/>
    </source>
</evidence>
<feature type="compositionally biased region" description="Low complexity" evidence="9">
    <location>
        <begin position="118"/>
        <end position="136"/>
    </location>
</feature>
<feature type="compositionally biased region" description="Low complexity" evidence="9">
    <location>
        <begin position="101"/>
        <end position="111"/>
    </location>
</feature>
<evidence type="ECO:0000256" key="7">
    <source>
        <dbReference type="ARBA" id="ARBA00023128"/>
    </source>
</evidence>
<feature type="compositionally biased region" description="Low complexity" evidence="9">
    <location>
        <begin position="205"/>
        <end position="224"/>
    </location>
</feature>
<sequence length="736" mass="78821">MRDADEMEDASRERRRQAMYRHMAQHQEVAKLVAYAAFRGELPTVGPLLIRRPDFRLQNERAQRAADEEERWLATLRKRGEDGLRASRSAPSIRPARAHGRAFSARAAADSGAGGALGAEPSSLSRSSSNVPPRGQRGVGGGANAARERVRIRAQHARSLASALRDAPVAPPTHFRRATPFSAHHTIPTESAAPAPAARAERAPRPSAVADAVFAGASAPPADGDAPRARRARGASPPGARVADAPRSASWRASALDALAHGSSSYATSLCAHAPPSTAALGQAPDVSGAHGRGGVGDGGFNIAGSPAHVGFGSAVPREPLDRTREWVASGRFWAVGEGAPALPMDALLNADAAARRRTDRALCFPPPGAPRWPKDAPPAVGAHLGPGAYARPYGDRARSPWELSRTERLRPSAAFAAREVRRWAHDGVPRVGAADEASSAAVGPVGPDGFVVMPPPLLAGTEFSEFTLSATAKRRPPAHGLHALPSPPRSVDGGSEGAGAGAARVKVTLSQRQRVGLERLRAKLELRDAEHAADPANESTFKARPASAERRRVQREALTRLGGISLRSDMALTPAALTTVSSKGQARRGSEREPRAAPTSCVVMAGASSIKMMITNLSEKAIVSPDLSASRRRVVSLYRDTLRHIPWIKHTYQVKYSEKAMTQVVASLFRERAHLANVHEIDRLIIKGRMELEEVLHVWTGDMHVNDFFDKYLEVKPRQKLQASDFLTKFYNNVE</sequence>
<comment type="similarity">
    <text evidence="2">Belongs to the complex I LYR family.</text>
</comment>
<dbReference type="EMBL" id="JAGTXO010000029">
    <property type="protein sequence ID" value="KAG8460982.1"/>
    <property type="molecule type" value="Genomic_DNA"/>
</dbReference>
<keyword evidence="7" id="KW-0496">Mitochondrion</keyword>
<dbReference type="GO" id="GO:0005743">
    <property type="term" value="C:mitochondrial inner membrane"/>
    <property type="evidence" value="ECO:0007669"/>
    <property type="project" value="UniProtKB-SubCell"/>
</dbReference>
<gene>
    <name evidence="10" type="ORF">KFE25_010733</name>
</gene>
<dbReference type="PANTHER" id="PTHR12964">
    <property type="entry name" value="NADH-UBIQUINONE OXIDOREDUCTASE B14 SUBUNIT"/>
    <property type="match status" value="1"/>
</dbReference>
<evidence type="ECO:0000313" key="11">
    <source>
        <dbReference type="Proteomes" id="UP000751190"/>
    </source>
</evidence>
<evidence type="ECO:0008006" key="12">
    <source>
        <dbReference type="Google" id="ProtNLM"/>
    </source>
</evidence>
<keyword evidence="8" id="KW-0472">Membrane</keyword>
<evidence type="ECO:0000256" key="2">
    <source>
        <dbReference type="ARBA" id="ARBA00009508"/>
    </source>
</evidence>
<feature type="region of interest" description="Disordered" evidence="9">
    <location>
        <begin position="83"/>
        <end position="248"/>
    </location>
</feature>
<evidence type="ECO:0000256" key="9">
    <source>
        <dbReference type="SAM" id="MobiDB-lite"/>
    </source>
</evidence>
<dbReference type="GO" id="GO:0006979">
    <property type="term" value="P:response to oxidative stress"/>
    <property type="evidence" value="ECO:0007669"/>
    <property type="project" value="TreeGrafter"/>
</dbReference>
<name>A0A8J5XHA2_DIALT</name>
<feature type="region of interest" description="Disordered" evidence="9">
    <location>
        <begin position="475"/>
        <end position="504"/>
    </location>
</feature>
<dbReference type="AlphaFoldDB" id="A0A8J5XHA2"/>
<evidence type="ECO:0000256" key="4">
    <source>
        <dbReference type="ARBA" id="ARBA00022660"/>
    </source>
</evidence>
<feature type="region of interest" description="Disordered" evidence="9">
    <location>
        <begin position="579"/>
        <end position="600"/>
    </location>
</feature>
<dbReference type="GO" id="GO:0045271">
    <property type="term" value="C:respiratory chain complex I"/>
    <property type="evidence" value="ECO:0007669"/>
    <property type="project" value="InterPro"/>
</dbReference>
<keyword evidence="4" id="KW-0679">Respiratory chain</keyword>
<evidence type="ECO:0000256" key="3">
    <source>
        <dbReference type="ARBA" id="ARBA00022448"/>
    </source>
</evidence>
<dbReference type="InterPro" id="IPR045299">
    <property type="entry name" value="Complex1_LYR_NDUFA6_LYRM6"/>
</dbReference>
<dbReference type="OrthoDB" id="14535at2759"/>
<dbReference type="PANTHER" id="PTHR12964:SF0">
    <property type="entry name" value="NADH DEHYDROGENASE [UBIQUINONE] 1 ALPHA SUBCOMPLEX SUBUNIT 6"/>
    <property type="match status" value="1"/>
</dbReference>
<keyword evidence="5" id="KW-0999">Mitochondrion inner membrane</keyword>
<evidence type="ECO:0000256" key="1">
    <source>
        <dbReference type="ARBA" id="ARBA00004443"/>
    </source>
</evidence>